<dbReference type="RefSeq" id="WP_035661023.1">
    <property type="nucleotide sequence ID" value="NZ_JAMBOL010000023.1"/>
</dbReference>
<dbReference type="AlphaFoldDB" id="A0A9X2DSZ9"/>
<dbReference type="Gene3D" id="3.30.310.70">
    <property type="entry name" value="TT1751-like domain"/>
    <property type="match status" value="1"/>
</dbReference>
<dbReference type="PIRSF" id="PIRSF021774">
    <property type="entry name" value="UCP021774"/>
    <property type="match status" value="1"/>
</dbReference>
<organism evidence="2 3">
    <name type="scientific">Halalkalibacter oceani</name>
    <dbReference type="NCBI Taxonomy" id="1653776"/>
    <lineage>
        <taxon>Bacteria</taxon>
        <taxon>Bacillati</taxon>
        <taxon>Bacillota</taxon>
        <taxon>Bacilli</taxon>
        <taxon>Bacillales</taxon>
        <taxon>Bacillaceae</taxon>
        <taxon>Halalkalibacter</taxon>
    </lineage>
</organism>
<reference evidence="2" key="1">
    <citation type="submission" date="2022-05" db="EMBL/GenBank/DDBJ databases">
        <title>Comparative Genomics of Spacecraft Associated Microbes.</title>
        <authorList>
            <person name="Tran M.T."/>
            <person name="Wright A."/>
            <person name="Seuylemezian A."/>
            <person name="Eisen J."/>
            <person name="Coil D."/>
        </authorList>
    </citation>
    <scope>NUCLEOTIDE SEQUENCE</scope>
    <source>
        <strain evidence="2">214.1.1</strain>
    </source>
</reference>
<evidence type="ECO:0000313" key="3">
    <source>
        <dbReference type="Proteomes" id="UP001139179"/>
    </source>
</evidence>
<sequence length="127" mass="14677">MFDYTIETSNTMEETIEKLKATLMEEKFGVLWEFDIQAKLQEKGLEFNEPYKVLEVCNPHEAKRVLDKNKMVGYFLPCKIVVYTDQGKTKIGMPKPSALIQNVNDEELNEIALDIEKRLMSAIDKSI</sequence>
<dbReference type="SUPFAM" id="SSF103247">
    <property type="entry name" value="TT1751-like"/>
    <property type="match status" value="1"/>
</dbReference>
<protein>
    <submittedName>
        <fullName evidence="2">DUF302 domain-containing protein</fullName>
    </submittedName>
</protein>
<dbReference type="PANTHER" id="PTHR38342">
    <property type="entry name" value="SLR5037 PROTEIN"/>
    <property type="match status" value="1"/>
</dbReference>
<proteinExistence type="predicted"/>
<dbReference type="CDD" id="cd14797">
    <property type="entry name" value="DUF302"/>
    <property type="match status" value="1"/>
</dbReference>
<dbReference type="PANTHER" id="PTHR38342:SF1">
    <property type="entry name" value="SLR5037 PROTEIN"/>
    <property type="match status" value="1"/>
</dbReference>
<name>A0A9X2DSZ9_9BACI</name>
<accession>A0A9X2DSZ9</accession>
<gene>
    <name evidence="2" type="ORF">M3202_17705</name>
</gene>
<feature type="domain" description="DUF302" evidence="1">
    <location>
        <begin position="34"/>
        <end position="96"/>
    </location>
</feature>
<dbReference type="InterPro" id="IPR016796">
    <property type="entry name" value="UCP021774"/>
</dbReference>
<dbReference type="EMBL" id="JAMBOL010000023">
    <property type="protein sequence ID" value="MCM3715893.1"/>
    <property type="molecule type" value="Genomic_DNA"/>
</dbReference>
<dbReference type="InterPro" id="IPR005180">
    <property type="entry name" value="DUF302"/>
</dbReference>
<dbReference type="Proteomes" id="UP001139179">
    <property type="component" value="Unassembled WGS sequence"/>
</dbReference>
<evidence type="ECO:0000259" key="1">
    <source>
        <dbReference type="Pfam" id="PF03625"/>
    </source>
</evidence>
<comment type="caution">
    <text evidence="2">The sequence shown here is derived from an EMBL/GenBank/DDBJ whole genome shotgun (WGS) entry which is preliminary data.</text>
</comment>
<keyword evidence="3" id="KW-1185">Reference proteome</keyword>
<dbReference type="Pfam" id="PF03625">
    <property type="entry name" value="DUF302"/>
    <property type="match status" value="1"/>
</dbReference>
<evidence type="ECO:0000313" key="2">
    <source>
        <dbReference type="EMBL" id="MCM3715893.1"/>
    </source>
</evidence>
<dbReference type="InterPro" id="IPR035923">
    <property type="entry name" value="TT1751-like_sf"/>
</dbReference>